<reference evidence="13 14" key="1">
    <citation type="journal article" date="2015" name="Microbiology (Mosc.)">
        <title>Genomics of the Weissella cibaria species with an examination of its metabolic traits.</title>
        <authorList>
            <person name="Lynch K.M."/>
            <person name="Lucid A."/>
            <person name="Arendt E.K."/>
            <person name="Sleator R.D."/>
            <person name="Lucey B."/>
            <person name="Coffey A."/>
        </authorList>
    </citation>
    <scope>NUCLEOTIDE SEQUENCE [LARGE SCALE GENOMIC DNA]</scope>
    <source>
        <strain evidence="13 14">MG1</strain>
    </source>
</reference>
<keyword evidence="9 11" id="KW-0472">Membrane</keyword>
<feature type="transmembrane region" description="Helical" evidence="11">
    <location>
        <begin position="313"/>
        <end position="335"/>
    </location>
</feature>
<comment type="subunit">
    <text evidence="3">The complex is composed of two ATP-binding proteins (HrtA), two transmembrane proteins (HrtB) and a solute-binding protein.</text>
</comment>
<evidence type="ECO:0000256" key="10">
    <source>
        <dbReference type="ARBA" id="ARBA00024973"/>
    </source>
</evidence>
<dbReference type="PATRIC" id="fig|137591.25.peg.1639"/>
<comment type="function">
    <text evidence="10">Part of the ABC transporter complex hrt involved in hemin import. Responsible for the translocation of the substrate across the membrane.</text>
</comment>
<dbReference type="PANTHER" id="PTHR43738">
    <property type="entry name" value="ABC TRANSPORTER, MEMBRANE PROTEIN"/>
    <property type="match status" value="1"/>
</dbReference>
<sequence length="351" mass="38282">MFLAWREIKKEKMRYGLVITVVMLISYLVFVLCALAMGLARENTVAIESWQIKSAVMTRDANGNAGQSLLTEQEARSLQQKRGAAILGITPTTMKRAGHRESVQFIGLHANEFVKDRLQVVSGRLPQHADEIAVDTTLNHARYPRHETVTLGLSATRYKIVGYVAQAQYNMAPVVYGDLEAWSSIKGVSNDYAGSLAVYRGDTPNVPRELVTYSTKQLIDKLPGYVAQKATFGMMIGFLIIISMIIMTIFLYILTIQKLPNLAVLRAQGIPNRFLTRNTIFETGVIVLTAVVIGGGLAVMTLALLPATVPVYISWPVAGLIALGLLLTGLLGTIVPIRLISKIDPASVIGG</sequence>
<evidence type="ECO:0000256" key="6">
    <source>
        <dbReference type="ARBA" id="ARBA00022475"/>
    </source>
</evidence>
<organism evidence="13 14">
    <name type="scientific">Weissella cibaria</name>
    <dbReference type="NCBI Taxonomy" id="137591"/>
    <lineage>
        <taxon>Bacteria</taxon>
        <taxon>Bacillati</taxon>
        <taxon>Bacillota</taxon>
        <taxon>Bacilli</taxon>
        <taxon>Lactobacillales</taxon>
        <taxon>Lactobacillaceae</taxon>
        <taxon>Weissella</taxon>
    </lineage>
</organism>
<dbReference type="Proteomes" id="UP000032287">
    <property type="component" value="Unassembled WGS sequence"/>
</dbReference>
<evidence type="ECO:0000256" key="11">
    <source>
        <dbReference type="SAM" id="Phobius"/>
    </source>
</evidence>
<protein>
    <recommendedName>
        <fullName evidence="4">Putative hemin transport system permease protein HrtB</fullName>
    </recommendedName>
</protein>
<feature type="transmembrane region" description="Helical" evidence="11">
    <location>
        <begin position="232"/>
        <end position="254"/>
    </location>
</feature>
<evidence type="ECO:0000256" key="8">
    <source>
        <dbReference type="ARBA" id="ARBA00022989"/>
    </source>
</evidence>
<gene>
    <name evidence="13" type="ORF">QX99_01667</name>
</gene>
<evidence type="ECO:0000259" key="12">
    <source>
        <dbReference type="Pfam" id="PF02687"/>
    </source>
</evidence>
<dbReference type="PANTHER" id="PTHR43738:SF1">
    <property type="entry name" value="HEMIN TRANSPORT SYSTEM PERMEASE PROTEIN HRTB-RELATED"/>
    <property type="match status" value="1"/>
</dbReference>
<dbReference type="InterPro" id="IPR003838">
    <property type="entry name" value="ABC3_permease_C"/>
</dbReference>
<feature type="transmembrane region" description="Helical" evidence="11">
    <location>
        <begin position="285"/>
        <end position="307"/>
    </location>
</feature>
<dbReference type="GO" id="GO:0005886">
    <property type="term" value="C:plasma membrane"/>
    <property type="evidence" value="ECO:0007669"/>
    <property type="project" value="UniProtKB-SubCell"/>
</dbReference>
<keyword evidence="6" id="KW-1003">Cell membrane</keyword>
<evidence type="ECO:0000256" key="7">
    <source>
        <dbReference type="ARBA" id="ARBA00022692"/>
    </source>
</evidence>
<dbReference type="EMBL" id="JWHU01000034">
    <property type="protein sequence ID" value="KIU19650.1"/>
    <property type="molecule type" value="Genomic_DNA"/>
</dbReference>
<accession>A0A0D1LGJ8</accession>
<evidence type="ECO:0000313" key="14">
    <source>
        <dbReference type="Proteomes" id="UP000032287"/>
    </source>
</evidence>
<name>A0A0D1LGJ8_9LACO</name>
<dbReference type="RefSeq" id="WP_043711849.1">
    <property type="nucleotide sequence ID" value="NZ_JALOCT010000001.1"/>
</dbReference>
<evidence type="ECO:0000313" key="13">
    <source>
        <dbReference type="EMBL" id="KIU19650.1"/>
    </source>
</evidence>
<comment type="similarity">
    <text evidence="2">Belongs to the ABC-4 integral membrane protein family. HrtB subfamily.</text>
</comment>
<evidence type="ECO:0000256" key="4">
    <source>
        <dbReference type="ARBA" id="ARBA00016962"/>
    </source>
</evidence>
<evidence type="ECO:0000256" key="9">
    <source>
        <dbReference type="ARBA" id="ARBA00023136"/>
    </source>
</evidence>
<evidence type="ECO:0000256" key="1">
    <source>
        <dbReference type="ARBA" id="ARBA00004651"/>
    </source>
</evidence>
<dbReference type="AlphaFoldDB" id="A0A0D1LGJ8"/>
<comment type="caution">
    <text evidence="13">The sequence shown here is derived from an EMBL/GenBank/DDBJ whole genome shotgun (WGS) entry which is preliminary data.</text>
</comment>
<evidence type="ECO:0000256" key="5">
    <source>
        <dbReference type="ARBA" id="ARBA00022448"/>
    </source>
</evidence>
<keyword evidence="5" id="KW-0813">Transport</keyword>
<dbReference type="STRING" id="137591.AO080_08550"/>
<proteinExistence type="inferred from homology"/>
<feature type="transmembrane region" description="Helical" evidence="11">
    <location>
        <begin position="15"/>
        <end position="39"/>
    </location>
</feature>
<feature type="domain" description="ABC3 transporter permease C-terminal" evidence="12">
    <location>
        <begin position="234"/>
        <end position="345"/>
    </location>
</feature>
<keyword evidence="8 11" id="KW-1133">Transmembrane helix</keyword>
<evidence type="ECO:0000256" key="2">
    <source>
        <dbReference type="ARBA" id="ARBA00008697"/>
    </source>
</evidence>
<comment type="subcellular location">
    <subcellularLocation>
        <location evidence="1">Cell membrane</location>
        <topology evidence="1">Multi-pass membrane protein</topology>
    </subcellularLocation>
</comment>
<dbReference type="eggNOG" id="COG0577">
    <property type="taxonomic scope" value="Bacteria"/>
</dbReference>
<dbReference type="Pfam" id="PF02687">
    <property type="entry name" value="FtsX"/>
    <property type="match status" value="1"/>
</dbReference>
<dbReference type="InterPro" id="IPR051125">
    <property type="entry name" value="ABC-4/HrtB_transporter"/>
</dbReference>
<evidence type="ECO:0000256" key="3">
    <source>
        <dbReference type="ARBA" id="ARBA00011131"/>
    </source>
</evidence>
<keyword evidence="7 11" id="KW-0812">Transmembrane</keyword>
<keyword evidence="14" id="KW-1185">Reference proteome</keyword>